<feature type="domain" description="PH" evidence="1">
    <location>
        <begin position="45"/>
        <end position="143"/>
    </location>
</feature>
<accession>A0A0F0LEV2</accession>
<keyword evidence="3" id="KW-1185">Reference proteome</keyword>
<protein>
    <recommendedName>
        <fullName evidence="1">PH domain-containing protein</fullName>
    </recommendedName>
</protein>
<evidence type="ECO:0000259" key="1">
    <source>
        <dbReference type="Pfam" id="PF25362"/>
    </source>
</evidence>
<sequence>MNQQLAGTVVLAVALLLILGGVFAWRARLRRDSGLTAPLGVPEHAEVQARYETLYVATTKHDHSLERLAVRPLVYRARGELTITDRGAALSLDGSPTVFLASSRLIGADRATVTIDRVVEPGGLIRLVWRTDEGTVVDSYLRITGDIGNTDASGAALTDLQRLISSQRPDAASETGESA</sequence>
<gene>
    <name evidence="2" type="ORF">RS86_03011</name>
</gene>
<organism evidence="2 3">
    <name type="scientific">Microbacterium azadirachtae</name>
    <dbReference type="NCBI Taxonomy" id="582680"/>
    <lineage>
        <taxon>Bacteria</taxon>
        <taxon>Bacillati</taxon>
        <taxon>Actinomycetota</taxon>
        <taxon>Actinomycetes</taxon>
        <taxon>Micrococcales</taxon>
        <taxon>Microbacteriaceae</taxon>
        <taxon>Microbacterium</taxon>
    </lineage>
</organism>
<dbReference type="STRING" id="582680.RS86_03011"/>
<dbReference type="PATRIC" id="fig|582680.6.peg.3088"/>
<proteinExistence type="predicted"/>
<evidence type="ECO:0000313" key="2">
    <source>
        <dbReference type="EMBL" id="KJL31732.1"/>
    </source>
</evidence>
<reference evidence="2 3" key="1">
    <citation type="submission" date="2015-02" db="EMBL/GenBank/DDBJ databases">
        <title>Draft genome sequences of ten Microbacterium spp. with emphasis on heavy metal contaminated environments.</title>
        <authorList>
            <person name="Corretto E."/>
        </authorList>
    </citation>
    <scope>NUCLEOTIDE SEQUENCE [LARGE SCALE GENOMIC DNA]</scope>
    <source>
        <strain evidence="2 3">ARN176</strain>
    </source>
</reference>
<name>A0A0F0LEV2_9MICO</name>
<comment type="caution">
    <text evidence="2">The sequence shown here is derived from an EMBL/GenBank/DDBJ whole genome shotgun (WGS) entry which is preliminary data.</text>
</comment>
<dbReference type="Pfam" id="PF25362">
    <property type="entry name" value="bPH_11"/>
    <property type="match status" value="1"/>
</dbReference>
<dbReference type="RefSeq" id="WP_045273077.1">
    <property type="nucleotide sequence ID" value="NZ_JYIX01000038.1"/>
</dbReference>
<dbReference type="Proteomes" id="UP000033740">
    <property type="component" value="Unassembled WGS sequence"/>
</dbReference>
<dbReference type="EMBL" id="JYIX01000038">
    <property type="protein sequence ID" value="KJL31732.1"/>
    <property type="molecule type" value="Genomic_DNA"/>
</dbReference>
<evidence type="ECO:0000313" key="3">
    <source>
        <dbReference type="Proteomes" id="UP000033740"/>
    </source>
</evidence>
<dbReference type="AlphaFoldDB" id="A0A0F0LEV2"/>
<dbReference type="InterPro" id="IPR057446">
    <property type="entry name" value="PH_bac"/>
</dbReference>